<dbReference type="OrthoDB" id="8537043at2"/>
<keyword evidence="1" id="KW-0472">Membrane</keyword>
<feature type="transmembrane region" description="Helical" evidence="1">
    <location>
        <begin position="12"/>
        <end position="33"/>
    </location>
</feature>
<feature type="transmembrane region" description="Helical" evidence="1">
    <location>
        <begin position="64"/>
        <end position="81"/>
    </location>
</feature>
<dbReference type="AlphaFoldDB" id="A0A1E7ZAH9"/>
<gene>
    <name evidence="2" type="ORF">BFC18_12260</name>
</gene>
<feature type="transmembrane region" description="Helical" evidence="1">
    <location>
        <begin position="162"/>
        <end position="184"/>
    </location>
</feature>
<comment type="caution">
    <text evidence="2">The sequence shown here is derived from an EMBL/GenBank/DDBJ whole genome shotgun (WGS) entry which is preliminary data.</text>
</comment>
<accession>A0A1E7ZAH9</accession>
<keyword evidence="1" id="KW-1133">Transmembrane helix</keyword>
<evidence type="ECO:0000313" key="2">
    <source>
        <dbReference type="EMBL" id="OFC70529.1"/>
    </source>
</evidence>
<sequence length="197" mass="22054">MSASPRQRGPKDLIPLLFVFVSVAYPFVVWLNIDTIDPRWFGAVLLLVAIFRLVVAGKSRKTSDWLMTAVIALYCAGVIFLNSEILLKCYPVIMSAGMGLLFLISLLDEHTLIERFARAGGHNPPAQAKGYLRALSLAWGLLLLLNAAVAAWTAWFSSLAVWTLYNGLLSYLIFAVFVVAELLFRRHYKKKHKIVDD</sequence>
<dbReference type="EMBL" id="MDHN01000028">
    <property type="protein sequence ID" value="OFC70529.1"/>
    <property type="molecule type" value="Genomic_DNA"/>
</dbReference>
<organism evidence="2 3">
    <name type="scientific">Alteromonas confluentis</name>
    <dbReference type="NCBI Taxonomy" id="1656094"/>
    <lineage>
        <taxon>Bacteria</taxon>
        <taxon>Pseudomonadati</taxon>
        <taxon>Pseudomonadota</taxon>
        <taxon>Gammaproteobacteria</taxon>
        <taxon>Alteromonadales</taxon>
        <taxon>Alteromonadaceae</taxon>
        <taxon>Alteromonas/Salinimonas group</taxon>
        <taxon>Alteromonas</taxon>
    </lineage>
</organism>
<dbReference type="STRING" id="1656094.BFC18_12260"/>
<keyword evidence="3" id="KW-1185">Reference proteome</keyword>
<evidence type="ECO:0000313" key="3">
    <source>
        <dbReference type="Proteomes" id="UP000175691"/>
    </source>
</evidence>
<reference evidence="2 3" key="1">
    <citation type="submission" date="2016-08" db="EMBL/GenBank/DDBJ databases">
        <authorList>
            <person name="Seilhamer J.J."/>
        </authorList>
    </citation>
    <scope>NUCLEOTIDE SEQUENCE [LARGE SCALE GENOMIC DNA]</scope>
    <source>
        <strain evidence="2 3">KCTC 42603</strain>
    </source>
</reference>
<dbReference type="Proteomes" id="UP000175691">
    <property type="component" value="Unassembled WGS sequence"/>
</dbReference>
<dbReference type="RefSeq" id="WP_070125602.1">
    <property type="nucleotide sequence ID" value="NZ_MDHN01000028.1"/>
</dbReference>
<evidence type="ECO:0008006" key="4">
    <source>
        <dbReference type="Google" id="ProtNLM"/>
    </source>
</evidence>
<feature type="transmembrane region" description="Helical" evidence="1">
    <location>
        <begin position="39"/>
        <end position="57"/>
    </location>
</feature>
<name>A0A1E7ZAH9_9ALTE</name>
<feature type="transmembrane region" description="Helical" evidence="1">
    <location>
        <begin position="134"/>
        <end position="156"/>
    </location>
</feature>
<evidence type="ECO:0000256" key="1">
    <source>
        <dbReference type="SAM" id="Phobius"/>
    </source>
</evidence>
<proteinExistence type="predicted"/>
<keyword evidence="1" id="KW-0812">Transmembrane</keyword>
<protein>
    <recommendedName>
        <fullName evidence="4">Intracellular septation protein A</fullName>
    </recommendedName>
</protein>
<feature type="transmembrane region" description="Helical" evidence="1">
    <location>
        <begin position="93"/>
        <end position="113"/>
    </location>
</feature>